<reference evidence="2" key="1">
    <citation type="journal article" date="2022" name="bioRxiv">
        <title>Sequencing and chromosome-scale assembly of the giantPleurodeles waltlgenome.</title>
        <authorList>
            <person name="Brown T."/>
            <person name="Elewa A."/>
            <person name="Iarovenko S."/>
            <person name="Subramanian E."/>
            <person name="Araus A.J."/>
            <person name="Petzold A."/>
            <person name="Susuki M."/>
            <person name="Suzuki K.-i.T."/>
            <person name="Hayashi T."/>
            <person name="Toyoda A."/>
            <person name="Oliveira C."/>
            <person name="Osipova E."/>
            <person name="Leigh N.D."/>
            <person name="Simon A."/>
            <person name="Yun M.H."/>
        </authorList>
    </citation>
    <scope>NUCLEOTIDE SEQUENCE</scope>
    <source>
        <strain evidence="2">20211129_DDA</strain>
        <tissue evidence="2">Liver</tissue>
    </source>
</reference>
<dbReference type="EMBL" id="JANPWB010000006">
    <property type="protein sequence ID" value="KAJ1177356.1"/>
    <property type="molecule type" value="Genomic_DNA"/>
</dbReference>
<dbReference type="AlphaFoldDB" id="A0AAV7TMG2"/>
<evidence type="ECO:0000313" key="3">
    <source>
        <dbReference type="Proteomes" id="UP001066276"/>
    </source>
</evidence>
<sequence>MPVQYRSAATSVLQVRRSVGPESPRTITTCRNALTAPAQGQPDQGGPRYERTQTGLAAPEKEPPRQKIRGGSSSPLNSHRPLLRSGPEAHQLGRGWAGERHPRSTPLDGGDPSNSSEEAQASPHHGQQGPGGGSGQSD</sequence>
<accession>A0AAV7TMG2</accession>
<evidence type="ECO:0000313" key="2">
    <source>
        <dbReference type="EMBL" id="KAJ1177356.1"/>
    </source>
</evidence>
<keyword evidence="3" id="KW-1185">Reference proteome</keyword>
<name>A0AAV7TMG2_PLEWA</name>
<evidence type="ECO:0000256" key="1">
    <source>
        <dbReference type="SAM" id="MobiDB-lite"/>
    </source>
</evidence>
<protein>
    <submittedName>
        <fullName evidence="2">Uncharacterized protein</fullName>
    </submittedName>
</protein>
<feature type="region of interest" description="Disordered" evidence="1">
    <location>
        <begin position="15"/>
        <end position="138"/>
    </location>
</feature>
<organism evidence="2 3">
    <name type="scientific">Pleurodeles waltl</name>
    <name type="common">Iberian ribbed newt</name>
    <dbReference type="NCBI Taxonomy" id="8319"/>
    <lineage>
        <taxon>Eukaryota</taxon>
        <taxon>Metazoa</taxon>
        <taxon>Chordata</taxon>
        <taxon>Craniata</taxon>
        <taxon>Vertebrata</taxon>
        <taxon>Euteleostomi</taxon>
        <taxon>Amphibia</taxon>
        <taxon>Batrachia</taxon>
        <taxon>Caudata</taxon>
        <taxon>Salamandroidea</taxon>
        <taxon>Salamandridae</taxon>
        <taxon>Pleurodelinae</taxon>
        <taxon>Pleurodeles</taxon>
    </lineage>
</organism>
<proteinExistence type="predicted"/>
<dbReference type="Proteomes" id="UP001066276">
    <property type="component" value="Chromosome 3_2"/>
</dbReference>
<gene>
    <name evidence="2" type="ORF">NDU88_002615</name>
</gene>
<comment type="caution">
    <text evidence="2">The sequence shown here is derived from an EMBL/GenBank/DDBJ whole genome shotgun (WGS) entry which is preliminary data.</text>
</comment>
<feature type="compositionally biased region" description="Gly residues" evidence="1">
    <location>
        <begin position="128"/>
        <end position="138"/>
    </location>
</feature>